<dbReference type="Proteomes" id="UP000245412">
    <property type="component" value="Unassembled WGS sequence"/>
</dbReference>
<dbReference type="InterPro" id="IPR013486">
    <property type="entry name" value="SpoIID/LytB"/>
</dbReference>
<dbReference type="Pfam" id="PF08486">
    <property type="entry name" value="SpoIID"/>
    <property type="match status" value="1"/>
</dbReference>
<evidence type="ECO:0000313" key="2">
    <source>
        <dbReference type="EMBL" id="PWJ72398.1"/>
    </source>
</evidence>
<protein>
    <submittedName>
        <fullName evidence="2">Stage II sporulation protein D</fullName>
    </submittedName>
</protein>
<feature type="domain" description="Sporulation stage II protein D amidase enhancer LytB N-terminal" evidence="1">
    <location>
        <begin position="43"/>
        <end position="125"/>
    </location>
</feature>
<gene>
    <name evidence="2" type="ORF">C7383_1187</name>
</gene>
<reference evidence="2 3" key="1">
    <citation type="submission" date="2018-05" db="EMBL/GenBank/DDBJ databases">
        <authorList>
            <person name="Goeker M."/>
            <person name="Huntemann M."/>
            <person name="Clum A."/>
            <person name="Pillay M."/>
            <person name="Palaniappan K."/>
            <person name="Varghese N."/>
            <person name="Mikhailova N."/>
            <person name="Stamatis D."/>
            <person name="Reddy T."/>
            <person name="Daum C."/>
            <person name="Shapiro N."/>
            <person name="Ivanova N."/>
            <person name="Kyrpides N."/>
            <person name="Woyke T."/>
        </authorList>
    </citation>
    <scope>NUCLEOTIDE SEQUENCE [LARGE SCALE GENOMIC DNA]</scope>
    <source>
        <strain evidence="2 3">DSM 26524</strain>
    </source>
</reference>
<dbReference type="EMBL" id="QGGY01000018">
    <property type="protein sequence ID" value="PWJ72398.1"/>
    <property type="molecule type" value="Genomic_DNA"/>
</dbReference>
<dbReference type="AlphaFoldDB" id="A0AB73SYG1"/>
<organism evidence="2 3">
    <name type="scientific">Murimonas intestini</name>
    <dbReference type="NCBI Taxonomy" id="1337051"/>
    <lineage>
        <taxon>Bacteria</taxon>
        <taxon>Bacillati</taxon>
        <taxon>Bacillota</taxon>
        <taxon>Clostridia</taxon>
        <taxon>Lachnospirales</taxon>
        <taxon>Lachnospiraceae</taxon>
        <taxon>Murimonas</taxon>
    </lineage>
</organism>
<evidence type="ECO:0000259" key="1">
    <source>
        <dbReference type="Pfam" id="PF08486"/>
    </source>
</evidence>
<proteinExistence type="predicted"/>
<dbReference type="NCBIfam" id="TIGR02669">
    <property type="entry name" value="SpoIID_LytB"/>
    <property type="match status" value="1"/>
</dbReference>
<comment type="caution">
    <text evidence="2">The sequence shown here is derived from an EMBL/GenBank/DDBJ whole genome shotgun (WGS) entry which is preliminary data.</text>
</comment>
<sequence>MVVFIMICLPYVLTWMISYNDREKFIAQRASGDIITVDTGDGVREIAFEDYTAGVLAMQMDPKSSPEALKAQAVIVRTNLAEGFERQEAYVPGEPYMTVAQMEEKGISEQILAAAESTKDEILCYGDRPIMASFHAISSGSTRNASEALKSDEYPYLVQVDSSQDVRAADYLKRVELTPAQIVEKCRTEYPQLSVAQSGDSAERLQIKILSRDSSDYVLSIQVGDTVMPGEQFRKLLDLPSSCFTMEAGNGAVAIITKGLGHGLGMSQYGAEQMAEGGSTYSEILAAYFPGTVLVKKAEQF</sequence>
<evidence type="ECO:0000313" key="3">
    <source>
        <dbReference type="Proteomes" id="UP000245412"/>
    </source>
</evidence>
<accession>A0AB73SYG1</accession>
<keyword evidence="3" id="KW-1185">Reference proteome</keyword>
<dbReference type="GO" id="GO:0030435">
    <property type="term" value="P:sporulation resulting in formation of a cellular spore"/>
    <property type="evidence" value="ECO:0007669"/>
    <property type="project" value="InterPro"/>
</dbReference>
<name>A0AB73SYG1_9FIRM</name>
<dbReference type="InterPro" id="IPR013693">
    <property type="entry name" value="SpoIID/LytB_N"/>
</dbReference>